<gene>
    <name evidence="1" type="ORF">EVAR_14280_1</name>
</gene>
<accession>A0A4C1UMB5</accession>
<keyword evidence="2" id="KW-1185">Reference proteome</keyword>
<sequence length="69" mass="7854">MSKILVVAESEEKLMKVSQAIVIVSPYVNLNFKRLGKDLDSGTFFFIIHVVQLFDSSRKIKMIHNQGQS</sequence>
<name>A0A4C1UMB5_EUMVA</name>
<comment type="caution">
    <text evidence="1">The sequence shown here is derived from an EMBL/GenBank/DDBJ whole genome shotgun (WGS) entry which is preliminary data.</text>
</comment>
<dbReference type="Proteomes" id="UP000299102">
    <property type="component" value="Unassembled WGS sequence"/>
</dbReference>
<evidence type="ECO:0000313" key="1">
    <source>
        <dbReference type="EMBL" id="GBP27459.1"/>
    </source>
</evidence>
<reference evidence="1 2" key="1">
    <citation type="journal article" date="2019" name="Commun. Biol.">
        <title>The bagworm genome reveals a unique fibroin gene that provides high tensile strength.</title>
        <authorList>
            <person name="Kono N."/>
            <person name="Nakamura H."/>
            <person name="Ohtoshi R."/>
            <person name="Tomita M."/>
            <person name="Numata K."/>
            <person name="Arakawa K."/>
        </authorList>
    </citation>
    <scope>NUCLEOTIDE SEQUENCE [LARGE SCALE GENOMIC DNA]</scope>
</reference>
<organism evidence="1 2">
    <name type="scientific">Eumeta variegata</name>
    <name type="common">Bagworm moth</name>
    <name type="synonym">Eumeta japonica</name>
    <dbReference type="NCBI Taxonomy" id="151549"/>
    <lineage>
        <taxon>Eukaryota</taxon>
        <taxon>Metazoa</taxon>
        <taxon>Ecdysozoa</taxon>
        <taxon>Arthropoda</taxon>
        <taxon>Hexapoda</taxon>
        <taxon>Insecta</taxon>
        <taxon>Pterygota</taxon>
        <taxon>Neoptera</taxon>
        <taxon>Endopterygota</taxon>
        <taxon>Lepidoptera</taxon>
        <taxon>Glossata</taxon>
        <taxon>Ditrysia</taxon>
        <taxon>Tineoidea</taxon>
        <taxon>Psychidae</taxon>
        <taxon>Oiketicinae</taxon>
        <taxon>Eumeta</taxon>
    </lineage>
</organism>
<protein>
    <submittedName>
        <fullName evidence="1">Uncharacterized protein</fullName>
    </submittedName>
</protein>
<dbReference type="EMBL" id="BGZK01000194">
    <property type="protein sequence ID" value="GBP27459.1"/>
    <property type="molecule type" value="Genomic_DNA"/>
</dbReference>
<evidence type="ECO:0000313" key="2">
    <source>
        <dbReference type="Proteomes" id="UP000299102"/>
    </source>
</evidence>
<proteinExistence type="predicted"/>
<dbReference type="AlphaFoldDB" id="A0A4C1UMB5"/>